<keyword evidence="2" id="KW-1185">Reference proteome</keyword>
<dbReference type="PROSITE" id="PS00409">
    <property type="entry name" value="PROKAR_NTER_METHYL"/>
    <property type="match status" value="1"/>
</dbReference>
<dbReference type="STRING" id="1891926.Fuma_04365"/>
<dbReference type="InterPro" id="IPR012902">
    <property type="entry name" value="N_methyl_site"/>
</dbReference>
<sequence>MKRTPRHGLTLLEVIAALSLMAALATISASGFRIAAVSTVETATKAQSLRLELAKTRRLAIKSGESHGIRFISEGSRIVGFVPYRRRSDGVEARATQPIRFSDGTAVSVSEKAVEFAAEGNAVQACQIKLAAEARTWQISVVPVTGTVVLREL</sequence>
<evidence type="ECO:0000313" key="2">
    <source>
        <dbReference type="Proteomes" id="UP000187735"/>
    </source>
</evidence>
<dbReference type="OrthoDB" id="277238at2"/>
<name>A0A1P8WKZ7_9PLAN</name>
<protein>
    <submittedName>
        <fullName evidence="1">Tfp pilus assembly protein</fullName>
    </submittedName>
</protein>
<reference evidence="1 2" key="1">
    <citation type="journal article" date="2016" name="Front. Microbiol.">
        <title>Fuerstia marisgermanicae gen. nov., sp. nov., an Unusual Member of the Phylum Planctomycetes from the German Wadden Sea.</title>
        <authorList>
            <person name="Kohn T."/>
            <person name="Heuer A."/>
            <person name="Jogler M."/>
            <person name="Vollmers J."/>
            <person name="Boedeker C."/>
            <person name="Bunk B."/>
            <person name="Rast P."/>
            <person name="Borchert D."/>
            <person name="Glockner I."/>
            <person name="Freese H.M."/>
            <person name="Klenk H.P."/>
            <person name="Overmann J."/>
            <person name="Kaster A.K."/>
            <person name="Rohde M."/>
            <person name="Wiegand S."/>
            <person name="Jogler C."/>
        </authorList>
    </citation>
    <scope>NUCLEOTIDE SEQUENCE [LARGE SCALE GENOMIC DNA]</scope>
    <source>
        <strain evidence="1 2">NH11</strain>
    </source>
</reference>
<dbReference type="RefSeq" id="WP_077025997.1">
    <property type="nucleotide sequence ID" value="NZ_CP017641.1"/>
</dbReference>
<dbReference type="Proteomes" id="UP000187735">
    <property type="component" value="Chromosome"/>
</dbReference>
<evidence type="ECO:0000313" key="1">
    <source>
        <dbReference type="EMBL" id="APZ94726.1"/>
    </source>
</evidence>
<proteinExistence type="predicted"/>
<dbReference type="EMBL" id="CP017641">
    <property type="protein sequence ID" value="APZ94726.1"/>
    <property type="molecule type" value="Genomic_DNA"/>
</dbReference>
<dbReference type="AlphaFoldDB" id="A0A1P8WKZ7"/>
<organism evidence="1 2">
    <name type="scientific">Fuerstiella marisgermanici</name>
    <dbReference type="NCBI Taxonomy" id="1891926"/>
    <lineage>
        <taxon>Bacteria</taxon>
        <taxon>Pseudomonadati</taxon>
        <taxon>Planctomycetota</taxon>
        <taxon>Planctomycetia</taxon>
        <taxon>Planctomycetales</taxon>
        <taxon>Planctomycetaceae</taxon>
        <taxon>Fuerstiella</taxon>
    </lineage>
</organism>
<dbReference type="KEGG" id="fmr:Fuma_04365"/>
<gene>
    <name evidence="1" type="ORF">Fuma_04365</name>
</gene>
<dbReference type="NCBIfam" id="TIGR02532">
    <property type="entry name" value="IV_pilin_GFxxxE"/>
    <property type="match status" value="1"/>
</dbReference>
<accession>A0A1P8WKZ7</accession>